<organism evidence="11 12">
    <name type="scientific">Granulicella aggregans</name>
    <dbReference type="NCBI Taxonomy" id="474949"/>
    <lineage>
        <taxon>Bacteria</taxon>
        <taxon>Pseudomonadati</taxon>
        <taxon>Acidobacteriota</taxon>
        <taxon>Terriglobia</taxon>
        <taxon>Terriglobales</taxon>
        <taxon>Acidobacteriaceae</taxon>
        <taxon>Granulicella</taxon>
    </lineage>
</organism>
<dbReference type="Pfam" id="PF20154">
    <property type="entry name" value="LNT_N"/>
    <property type="match status" value="1"/>
</dbReference>
<evidence type="ECO:0000256" key="4">
    <source>
        <dbReference type="ARBA" id="ARBA00022679"/>
    </source>
</evidence>
<evidence type="ECO:0000256" key="8">
    <source>
        <dbReference type="ARBA" id="ARBA00023315"/>
    </source>
</evidence>
<dbReference type="InterPro" id="IPR004563">
    <property type="entry name" value="Apolipo_AcylTrfase"/>
</dbReference>
<feature type="transmembrane region" description="Helical" evidence="9">
    <location>
        <begin position="541"/>
        <end position="559"/>
    </location>
</feature>
<evidence type="ECO:0000256" key="1">
    <source>
        <dbReference type="ARBA" id="ARBA00004651"/>
    </source>
</evidence>
<feature type="transmembrane region" description="Helical" evidence="9">
    <location>
        <begin position="131"/>
        <end position="150"/>
    </location>
</feature>
<feature type="transmembrane region" description="Helical" evidence="9">
    <location>
        <begin position="95"/>
        <end position="119"/>
    </location>
</feature>
<dbReference type="EMBL" id="JACHIP010000001">
    <property type="protein sequence ID" value="MBB5055539.1"/>
    <property type="molecule type" value="Genomic_DNA"/>
</dbReference>
<comment type="pathway">
    <text evidence="9">Protein modification; lipoprotein biosynthesis (N-acyl transfer).</text>
</comment>
<dbReference type="GO" id="GO:0005886">
    <property type="term" value="C:plasma membrane"/>
    <property type="evidence" value="ECO:0007669"/>
    <property type="project" value="UniProtKB-SubCell"/>
</dbReference>
<dbReference type="Gene3D" id="3.60.110.10">
    <property type="entry name" value="Carbon-nitrogen hydrolase"/>
    <property type="match status" value="1"/>
</dbReference>
<dbReference type="PANTHER" id="PTHR38686">
    <property type="entry name" value="APOLIPOPROTEIN N-ACYLTRANSFERASE"/>
    <property type="match status" value="1"/>
</dbReference>
<feature type="transmembrane region" description="Helical" evidence="9">
    <location>
        <begin position="170"/>
        <end position="193"/>
    </location>
</feature>
<dbReference type="NCBIfam" id="TIGR00546">
    <property type="entry name" value="lnt"/>
    <property type="match status" value="1"/>
</dbReference>
<feature type="transmembrane region" description="Helical" evidence="9">
    <location>
        <begin position="32"/>
        <end position="49"/>
    </location>
</feature>
<dbReference type="GO" id="GO:0042158">
    <property type="term" value="P:lipoprotein biosynthetic process"/>
    <property type="evidence" value="ECO:0007669"/>
    <property type="project" value="UniProtKB-UniRule"/>
</dbReference>
<feature type="transmembrane region" description="Helical" evidence="9">
    <location>
        <begin position="61"/>
        <end position="83"/>
    </location>
</feature>
<dbReference type="InterPro" id="IPR045378">
    <property type="entry name" value="LNT_N"/>
</dbReference>
<reference evidence="11 12" key="1">
    <citation type="submission" date="2020-08" db="EMBL/GenBank/DDBJ databases">
        <title>Genomic Encyclopedia of Type Strains, Phase IV (KMG-V): Genome sequencing to study the core and pangenomes of soil and plant-associated prokaryotes.</title>
        <authorList>
            <person name="Whitman W."/>
        </authorList>
    </citation>
    <scope>NUCLEOTIDE SEQUENCE [LARGE SCALE GENOMIC DNA]</scope>
    <source>
        <strain evidence="11 12">M8UP14</strain>
    </source>
</reference>
<comment type="similarity">
    <text evidence="2 9">Belongs to the CN hydrolase family. Apolipoprotein N-acyltransferase subfamily.</text>
</comment>
<dbReference type="PANTHER" id="PTHR38686:SF1">
    <property type="entry name" value="APOLIPOPROTEIN N-ACYLTRANSFERASE"/>
    <property type="match status" value="1"/>
</dbReference>
<evidence type="ECO:0000256" key="7">
    <source>
        <dbReference type="ARBA" id="ARBA00023136"/>
    </source>
</evidence>
<dbReference type="Proteomes" id="UP000540989">
    <property type="component" value="Unassembled WGS sequence"/>
</dbReference>
<evidence type="ECO:0000256" key="6">
    <source>
        <dbReference type="ARBA" id="ARBA00022989"/>
    </source>
</evidence>
<comment type="subcellular location">
    <subcellularLocation>
        <location evidence="1 9">Cell membrane</location>
        <topology evidence="1 9">Multi-pass membrane protein</topology>
    </subcellularLocation>
</comment>
<evidence type="ECO:0000256" key="3">
    <source>
        <dbReference type="ARBA" id="ARBA00022475"/>
    </source>
</evidence>
<keyword evidence="12" id="KW-1185">Reference proteome</keyword>
<keyword evidence="7 9" id="KW-0472">Membrane</keyword>
<proteinExistence type="inferred from homology"/>
<dbReference type="InterPro" id="IPR003010">
    <property type="entry name" value="C-N_Hydrolase"/>
</dbReference>
<evidence type="ECO:0000256" key="9">
    <source>
        <dbReference type="HAMAP-Rule" id="MF_01148"/>
    </source>
</evidence>
<evidence type="ECO:0000313" key="11">
    <source>
        <dbReference type="EMBL" id="MBB5055539.1"/>
    </source>
</evidence>
<comment type="catalytic activity">
    <reaction evidence="9">
        <text>N-terminal S-1,2-diacyl-sn-glyceryl-L-cysteinyl-[lipoprotein] + a glycerophospholipid = N-acyl-S-1,2-diacyl-sn-glyceryl-L-cysteinyl-[lipoprotein] + a 2-acyl-sn-glycero-3-phospholipid + H(+)</text>
        <dbReference type="Rhea" id="RHEA:48228"/>
        <dbReference type="Rhea" id="RHEA-COMP:14681"/>
        <dbReference type="Rhea" id="RHEA-COMP:14684"/>
        <dbReference type="ChEBI" id="CHEBI:15378"/>
        <dbReference type="ChEBI" id="CHEBI:136912"/>
        <dbReference type="ChEBI" id="CHEBI:140656"/>
        <dbReference type="ChEBI" id="CHEBI:140657"/>
        <dbReference type="ChEBI" id="CHEBI:140660"/>
        <dbReference type="EC" id="2.3.1.269"/>
    </reaction>
</comment>
<dbReference type="Pfam" id="PF00795">
    <property type="entry name" value="CN_hydrolase"/>
    <property type="match status" value="1"/>
</dbReference>
<evidence type="ECO:0000313" key="12">
    <source>
        <dbReference type="Proteomes" id="UP000540989"/>
    </source>
</evidence>
<dbReference type="InterPro" id="IPR036526">
    <property type="entry name" value="C-N_Hydrolase_sf"/>
</dbReference>
<protein>
    <recommendedName>
        <fullName evidence="9">Apolipoprotein N-acyltransferase</fullName>
        <shortName evidence="9">ALP N-acyltransferase</shortName>
        <ecNumber evidence="9">2.3.1.269</ecNumber>
    </recommendedName>
</protein>
<keyword evidence="6 9" id="KW-1133">Transmembrane helix</keyword>
<accession>A0A7W7Z902</accession>
<evidence type="ECO:0000256" key="5">
    <source>
        <dbReference type="ARBA" id="ARBA00022692"/>
    </source>
</evidence>
<comment type="caution">
    <text evidence="11">The sequence shown here is derived from an EMBL/GenBank/DDBJ whole genome shotgun (WGS) entry which is preliminary data.</text>
</comment>
<dbReference type="HAMAP" id="MF_01148">
    <property type="entry name" value="Lnt"/>
    <property type="match status" value="1"/>
</dbReference>
<gene>
    <name evidence="9" type="primary">lnt</name>
    <name evidence="11" type="ORF">HDF16_000208</name>
</gene>
<dbReference type="SUPFAM" id="SSF56317">
    <property type="entry name" value="Carbon-nitrogen hydrolase"/>
    <property type="match status" value="1"/>
</dbReference>
<sequence>MRSIPARVWALAALSGLLQILPFPIAGPIPLWRTTFAWVAILPLLFALLGDDRRGERFSPWQGALIGYLSGVIWYAGNCYWIYQTMYLYGGLPKPVALGILVLFALYLGLYHALFGAVVGGLRRAGFGRNAVLLLVPFAWVAVELARARITSFPWDLLGMTQVDSPLLSRLAPLTGAYGLSFVVALVNALWLVRVKVKSARFVRPALAAAALMVFVGYVITIHALPEVKVSPPTGTATLVQENLSVGAERKGPPESQAEKLDSFTHFSTHPSPTFLAGVPEMAGTPEVVMLHRGGKDAQQVPEAEDQTQTWTPKTDLIVWPEAPSDFYTTDPQFLGAMHQLADGSKSLLIIGSLGLAPNPDPAEGRQYFLYDSAAFFRPNDAGISRYDKIHLVPFGEYIPFKSLLGFAHKLTAGAGDMDRGTERTVYQVGGHTYAAFVCYESIFGDEIRQFVKNGAQVLVNISDDGWYGDTGAAWQHLNMVRMRAIENHRWILRSTNTGVTAAIDPAGRVVAAAPRHVRTSLHTAFGYEDDVTFYTRYGDLFAYGCLLVTLAGLAWGAWQRTGARYGKGSHAVLARW</sequence>
<dbReference type="GO" id="GO:0016410">
    <property type="term" value="F:N-acyltransferase activity"/>
    <property type="evidence" value="ECO:0007669"/>
    <property type="project" value="UniProtKB-UniRule"/>
</dbReference>
<dbReference type="PROSITE" id="PS50263">
    <property type="entry name" value="CN_HYDROLASE"/>
    <property type="match status" value="1"/>
</dbReference>
<keyword evidence="11" id="KW-0449">Lipoprotein</keyword>
<keyword evidence="5 9" id="KW-0812">Transmembrane</keyword>
<dbReference type="CDD" id="cd07571">
    <property type="entry name" value="ALP_N-acyl_transferase"/>
    <property type="match status" value="1"/>
</dbReference>
<keyword evidence="4 9" id="KW-0808">Transferase</keyword>
<dbReference type="RefSeq" id="WP_184213291.1">
    <property type="nucleotide sequence ID" value="NZ_JACHIP010000001.1"/>
</dbReference>
<name>A0A7W7Z902_9BACT</name>
<keyword evidence="3 9" id="KW-1003">Cell membrane</keyword>
<dbReference type="AlphaFoldDB" id="A0A7W7Z902"/>
<dbReference type="UniPathway" id="UPA00666"/>
<feature type="domain" description="CN hydrolase" evidence="10">
    <location>
        <begin position="275"/>
        <end position="534"/>
    </location>
</feature>
<evidence type="ECO:0000259" key="10">
    <source>
        <dbReference type="PROSITE" id="PS50263"/>
    </source>
</evidence>
<keyword evidence="8 9" id="KW-0012">Acyltransferase</keyword>
<evidence type="ECO:0000256" key="2">
    <source>
        <dbReference type="ARBA" id="ARBA00010065"/>
    </source>
</evidence>
<dbReference type="EC" id="2.3.1.269" evidence="9"/>
<comment type="function">
    <text evidence="9">Catalyzes the phospholipid dependent N-acylation of the N-terminal cysteine of apolipoprotein, the last step in lipoprotein maturation.</text>
</comment>
<feature type="transmembrane region" description="Helical" evidence="9">
    <location>
        <begin position="205"/>
        <end position="225"/>
    </location>
</feature>